<evidence type="ECO:0000313" key="3">
    <source>
        <dbReference type="Proteomes" id="UP000498740"/>
    </source>
</evidence>
<feature type="region of interest" description="Disordered" evidence="1">
    <location>
        <begin position="1"/>
        <end position="20"/>
    </location>
</feature>
<protein>
    <submittedName>
        <fullName evidence="2">Uncharacterized protein</fullName>
    </submittedName>
</protein>
<evidence type="ECO:0000256" key="1">
    <source>
        <dbReference type="SAM" id="MobiDB-lite"/>
    </source>
</evidence>
<sequence>MGLGEDHLDTRVGGHVTQPRIRIVGREREIGGAGREDAPHARHQVGGGLHEEPDTGVGRDPDADQVGAHPFGGGVELSEAEAPFGRDHSDVVAPLTRLAAQQARQRRVPLEYFGCRRSCAHF</sequence>
<accession>A0A7J0CQK1</accession>
<dbReference type="AlphaFoldDB" id="A0A7J0CQK1"/>
<reference evidence="2 3" key="1">
    <citation type="submission" date="2020-05" db="EMBL/GenBank/DDBJ databases">
        <title>Whole genome shotgun sequence of Streptomyces microflavus NBRC 13062.</title>
        <authorList>
            <person name="Komaki H."/>
            <person name="Tamura T."/>
        </authorList>
    </citation>
    <scope>NUCLEOTIDE SEQUENCE [LARGE SCALE GENOMIC DNA]</scope>
    <source>
        <strain evidence="2 3">NBRC 13062</strain>
    </source>
</reference>
<feature type="compositionally biased region" description="Basic and acidic residues" evidence="1">
    <location>
        <begin position="49"/>
        <end position="62"/>
    </location>
</feature>
<gene>
    <name evidence="2" type="ORF">Smic_27600</name>
</gene>
<feature type="compositionally biased region" description="Basic and acidic residues" evidence="1">
    <location>
        <begin position="27"/>
        <end position="40"/>
    </location>
</feature>
<dbReference type="AntiFam" id="ANF00178">
    <property type="entry name" value="Shadow ORF (opposite dhbF)"/>
</dbReference>
<evidence type="ECO:0000313" key="2">
    <source>
        <dbReference type="EMBL" id="GFN04204.1"/>
    </source>
</evidence>
<dbReference type="Proteomes" id="UP000498740">
    <property type="component" value="Unassembled WGS sequence"/>
</dbReference>
<comment type="caution">
    <text evidence="2">The sequence shown here is derived from an EMBL/GenBank/DDBJ whole genome shotgun (WGS) entry which is preliminary data.</text>
</comment>
<feature type="compositionally biased region" description="Basic and acidic residues" evidence="1">
    <location>
        <begin position="1"/>
        <end position="12"/>
    </location>
</feature>
<organism evidence="2 3">
    <name type="scientific">Streptomyces microflavus</name>
    <name type="common">Streptomyces lipmanii</name>
    <dbReference type="NCBI Taxonomy" id="1919"/>
    <lineage>
        <taxon>Bacteria</taxon>
        <taxon>Bacillati</taxon>
        <taxon>Actinomycetota</taxon>
        <taxon>Actinomycetes</taxon>
        <taxon>Kitasatosporales</taxon>
        <taxon>Streptomycetaceae</taxon>
        <taxon>Streptomyces</taxon>
    </lineage>
</organism>
<feature type="region of interest" description="Disordered" evidence="1">
    <location>
        <begin position="27"/>
        <end position="76"/>
    </location>
</feature>
<name>A0A7J0CQK1_STRMI</name>
<dbReference type="EMBL" id="BLWD01000001">
    <property type="protein sequence ID" value="GFN04204.1"/>
    <property type="molecule type" value="Genomic_DNA"/>
</dbReference>
<proteinExistence type="predicted"/>